<feature type="region of interest" description="Disordered" evidence="2">
    <location>
        <begin position="128"/>
        <end position="159"/>
    </location>
</feature>
<reference evidence="3" key="1">
    <citation type="submission" date="2021-02" db="EMBL/GenBank/DDBJ databases">
        <title>First Annotated Genome of the Yellow-green Alga Tribonema minus.</title>
        <authorList>
            <person name="Mahan K.M."/>
        </authorList>
    </citation>
    <scope>NUCLEOTIDE SEQUENCE</scope>
    <source>
        <strain evidence="3">UTEX B ZZ1240</strain>
    </source>
</reference>
<feature type="compositionally biased region" description="Gly residues" evidence="2">
    <location>
        <begin position="137"/>
        <end position="159"/>
    </location>
</feature>
<evidence type="ECO:0000256" key="1">
    <source>
        <dbReference type="ARBA" id="ARBA00022679"/>
    </source>
</evidence>
<name>A0A835YKJ8_9STRA</name>
<feature type="region of interest" description="Disordered" evidence="2">
    <location>
        <begin position="1"/>
        <end position="35"/>
    </location>
</feature>
<keyword evidence="1" id="KW-0808">Transferase</keyword>
<comment type="caution">
    <text evidence="3">The sequence shown here is derived from an EMBL/GenBank/DDBJ whole genome shotgun (WGS) entry which is preliminary data.</text>
</comment>
<feature type="non-terminal residue" evidence="3">
    <location>
        <position position="1"/>
    </location>
</feature>
<proteinExistence type="predicted"/>
<evidence type="ECO:0000313" key="3">
    <source>
        <dbReference type="EMBL" id="KAG5177047.1"/>
    </source>
</evidence>
<dbReference type="GO" id="GO:0016740">
    <property type="term" value="F:transferase activity"/>
    <property type="evidence" value="ECO:0007669"/>
    <property type="project" value="UniProtKB-KW"/>
</dbReference>
<accession>A0A835YKJ8</accession>
<keyword evidence="4" id="KW-1185">Reference proteome</keyword>
<sequence length="159" mass="16121">MDAEVFASLPREMQQEILSPSSAAPPAQAQAAGWDPEALAALPPEMREEIMEAEARRQRLAASAADDIPADPSHAQEMDNASFVASLAPDLRAEILLQADEQFLSTLSPNLVAEARVLQERAPRRFVGGDVEEAGGAAAGGGSGDGSSAAGGGGGAAGG</sequence>
<dbReference type="InterPro" id="IPR025527">
    <property type="entry name" value="HUWE1/Rev1_UBM"/>
</dbReference>
<dbReference type="EMBL" id="JAFCMP010000530">
    <property type="protein sequence ID" value="KAG5177047.1"/>
    <property type="molecule type" value="Genomic_DNA"/>
</dbReference>
<evidence type="ECO:0000256" key="2">
    <source>
        <dbReference type="SAM" id="MobiDB-lite"/>
    </source>
</evidence>
<organism evidence="3 4">
    <name type="scientific">Tribonema minus</name>
    <dbReference type="NCBI Taxonomy" id="303371"/>
    <lineage>
        <taxon>Eukaryota</taxon>
        <taxon>Sar</taxon>
        <taxon>Stramenopiles</taxon>
        <taxon>Ochrophyta</taxon>
        <taxon>PX clade</taxon>
        <taxon>Xanthophyceae</taxon>
        <taxon>Tribonematales</taxon>
        <taxon>Tribonemataceae</taxon>
        <taxon>Tribonema</taxon>
    </lineage>
</organism>
<dbReference type="AlphaFoldDB" id="A0A835YKJ8"/>
<dbReference type="Pfam" id="PF14377">
    <property type="entry name" value="UBM"/>
    <property type="match status" value="3"/>
</dbReference>
<gene>
    <name evidence="3" type="ORF">JKP88DRAFT_149411</name>
</gene>
<feature type="compositionally biased region" description="Low complexity" evidence="2">
    <location>
        <begin position="19"/>
        <end position="32"/>
    </location>
</feature>
<dbReference type="OrthoDB" id="8068875at2759"/>
<evidence type="ECO:0000313" key="4">
    <source>
        <dbReference type="Proteomes" id="UP000664859"/>
    </source>
</evidence>
<dbReference type="Proteomes" id="UP000664859">
    <property type="component" value="Unassembled WGS sequence"/>
</dbReference>
<protein>
    <submittedName>
        <fullName evidence="3">Uncharacterized protein</fullName>
    </submittedName>
</protein>